<dbReference type="InterPro" id="IPR001357">
    <property type="entry name" value="BRCT_dom"/>
</dbReference>
<feature type="compositionally biased region" description="Basic and acidic residues" evidence="17">
    <location>
        <begin position="1"/>
        <end position="19"/>
    </location>
</feature>
<dbReference type="PRINTS" id="PR00870">
    <property type="entry name" value="DNAPOLXBETA"/>
</dbReference>
<dbReference type="GO" id="GO:0016829">
    <property type="term" value="F:lyase activity"/>
    <property type="evidence" value="ECO:0007669"/>
    <property type="project" value="UniProtKB-KW"/>
</dbReference>
<feature type="region of interest" description="Disordered" evidence="17">
    <location>
        <begin position="552"/>
        <end position="578"/>
    </location>
</feature>
<evidence type="ECO:0000256" key="16">
    <source>
        <dbReference type="ARBA" id="ARBA00049244"/>
    </source>
</evidence>
<dbReference type="SUPFAM" id="SSF81301">
    <property type="entry name" value="Nucleotidyltransferase"/>
    <property type="match status" value="1"/>
</dbReference>
<dbReference type="CDD" id="cd00141">
    <property type="entry name" value="NT_POLXc"/>
    <property type="match status" value="1"/>
</dbReference>
<dbReference type="InterPro" id="IPR004150">
    <property type="entry name" value="NAD_DNA_ligase_OB"/>
</dbReference>
<evidence type="ECO:0000256" key="8">
    <source>
        <dbReference type="ARBA" id="ARBA00022695"/>
    </source>
</evidence>
<dbReference type="EC" id="6.5.1.2" evidence="3"/>
<dbReference type="Gene3D" id="3.30.460.10">
    <property type="entry name" value="Beta Polymerase, domain 2"/>
    <property type="match status" value="1"/>
</dbReference>
<dbReference type="EMBL" id="MN738949">
    <property type="protein sequence ID" value="QHT32827.1"/>
    <property type="molecule type" value="Genomic_DNA"/>
</dbReference>
<dbReference type="SUPFAM" id="SSF47794">
    <property type="entry name" value="Rad51 N-terminal domain-like"/>
    <property type="match status" value="1"/>
</dbReference>
<dbReference type="EC" id="2.7.7.7" evidence="2"/>
<dbReference type="InterPro" id="IPR013839">
    <property type="entry name" value="DNAligase_adenylation"/>
</dbReference>
<dbReference type="SUPFAM" id="SSF81585">
    <property type="entry name" value="PsbU/PolX domain-like"/>
    <property type="match status" value="1"/>
</dbReference>
<keyword evidence="7" id="KW-0808">Transferase</keyword>
<evidence type="ECO:0000259" key="19">
    <source>
        <dbReference type="SMART" id="SM00532"/>
    </source>
</evidence>
<keyword evidence="6" id="KW-0237">DNA synthesis</keyword>
<dbReference type="Gene3D" id="3.30.470.30">
    <property type="entry name" value="DNA ligase/mRNA capping enzyme"/>
    <property type="match status" value="1"/>
</dbReference>
<evidence type="ECO:0000259" key="18">
    <source>
        <dbReference type="SMART" id="SM00483"/>
    </source>
</evidence>
<dbReference type="InterPro" id="IPR018944">
    <property type="entry name" value="DNA_pol_lambd_fingers_domain"/>
</dbReference>
<proteinExistence type="predicted"/>
<evidence type="ECO:0000313" key="20">
    <source>
        <dbReference type="EMBL" id="QHT32827.1"/>
    </source>
</evidence>
<dbReference type="GO" id="GO:0003911">
    <property type="term" value="F:DNA ligase (NAD+) activity"/>
    <property type="evidence" value="ECO:0007669"/>
    <property type="project" value="UniProtKB-EC"/>
</dbReference>
<evidence type="ECO:0000256" key="17">
    <source>
        <dbReference type="SAM" id="MobiDB-lite"/>
    </source>
</evidence>
<dbReference type="FunFam" id="3.30.210.10:FF:000002">
    <property type="entry name" value="DNA polymerase"/>
    <property type="match status" value="1"/>
</dbReference>
<dbReference type="InterPro" id="IPR037160">
    <property type="entry name" value="DNA_Pol_thumb_sf"/>
</dbReference>
<evidence type="ECO:0000256" key="2">
    <source>
        <dbReference type="ARBA" id="ARBA00012417"/>
    </source>
</evidence>
<comment type="catalytic activity">
    <reaction evidence="16">
        <text>DNA(n) + a 2'-deoxyribonucleoside 5'-triphosphate = DNA(n+1) + diphosphate</text>
        <dbReference type="Rhea" id="RHEA:22508"/>
        <dbReference type="Rhea" id="RHEA-COMP:17339"/>
        <dbReference type="Rhea" id="RHEA-COMP:17340"/>
        <dbReference type="ChEBI" id="CHEBI:33019"/>
        <dbReference type="ChEBI" id="CHEBI:61560"/>
        <dbReference type="ChEBI" id="CHEBI:173112"/>
        <dbReference type="EC" id="2.7.7.7"/>
    </reaction>
</comment>
<dbReference type="InterPro" id="IPR010995">
    <property type="entry name" value="DNA_repair_Rad51/TF_NusA_a-hlx"/>
</dbReference>
<dbReference type="InterPro" id="IPR013840">
    <property type="entry name" value="DNAligase_N"/>
</dbReference>
<dbReference type="Gene3D" id="3.40.50.10190">
    <property type="entry name" value="BRCT domain"/>
    <property type="match status" value="1"/>
</dbReference>
<evidence type="ECO:0000256" key="15">
    <source>
        <dbReference type="ARBA" id="ARBA00034005"/>
    </source>
</evidence>
<dbReference type="Pfam" id="PF14716">
    <property type="entry name" value="HHH_8"/>
    <property type="match status" value="1"/>
</dbReference>
<dbReference type="SUPFAM" id="SSF50249">
    <property type="entry name" value="Nucleic acid-binding proteins"/>
    <property type="match status" value="1"/>
</dbReference>
<dbReference type="Gene3D" id="1.10.150.20">
    <property type="entry name" value="5' to 3' exonuclease, C-terminal subdomain"/>
    <property type="match status" value="1"/>
</dbReference>
<dbReference type="GO" id="GO:0006303">
    <property type="term" value="P:double-strand break repair via nonhomologous end joining"/>
    <property type="evidence" value="ECO:0007669"/>
    <property type="project" value="TreeGrafter"/>
</dbReference>
<dbReference type="PANTHER" id="PTHR11276:SF28">
    <property type="entry name" value="DNA POLYMERASE LAMBDA"/>
    <property type="match status" value="1"/>
</dbReference>
<evidence type="ECO:0000256" key="9">
    <source>
        <dbReference type="ARBA" id="ARBA00022705"/>
    </source>
</evidence>
<dbReference type="PANTHER" id="PTHR11276">
    <property type="entry name" value="DNA POLYMERASE TYPE-X FAMILY MEMBER"/>
    <property type="match status" value="1"/>
</dbReference>
<evidence type="ECO:0000256" key="3">
    <source>
        <dbReference type="ARBA" id="ARBA00012722"/>
    </source>
</evidence>
<dbReference type="PRINTS" id="PR00869">
    <property type="entry name" value="DNAPOLX"/>
</dbReference>
<evidence type="ECO:0000256" key="14">
    <source>
        <dbReference type="ARBA" id="ARBA00023239"/>
    </source>
</evidence>
<dbReference type="InterPro" id="IPR043519">
    <property type="entry name" value="NT_sf"/>
</dbReference>
<organism evidence="20">
    <name type="scientific">viral metagenome</name>
    <dbReference type="NCBI Taxonomy" id="1070528"/>
    <lineage>
        <taxon>unclassified sequences</taxon>
        <taxon>metagenomes</taxon>
        <taxon>organismal metagenomes</taxon>
    </lineage>
</organism>
<reference evidence="20" key="1">
    <citation type="journal article" date="2020" name="Nature">
        <title>Giant virus diversity and host interactions through global metagenomics.</title>
        <authorList>
            <person name="Schulz F."/>
            <person name="Roux S."/>
            <person name="Paez-Espino D."/>
            <person name="Jungbluth S."/>
            <person name="Walsh D.A."/>
            <person name="Denef V.J."/>
            <person name="McMahon K.D."/>
            <person name="Konstantinidis K.T."/>
            <person name="Eloe-Fadrosh E.A."/>
            <person name="Kyrpides N.C."/>
            <person name="Woyke T."/>
        </authorList>
    </citation>
    <scope>NUCLEOTIDE SEQUENCE</scope>
    <source>
        <strain evidence="20">GVMAG-M-3300009161-30</strain>
    </source>
</reference>
<keyword evidence="5" id="KW-0436">Ligase</keyword>
<dbReference type="InterPro" id="IPR022312">
    <property type="entry name" value="DNA_pol_X"/>
</dbReference>
<dbReference type="Pfam" id="PF14792">
    <property type="entry name" value="DNA_pol_B_palm"/>
    <property type="match status" value="1"/>
</dbReference>
<dbReference type="SMART" id="SM00483">
    <property type="entry name" value="POLXc"/>
    <property type="match status" value="1"/>
</dbReference>
<dbReference type="Gene3D" id="3.30.210.10">
    <property type="entry name" value="DNA polymerase, thumb domain"/>
    <property type="match status" value="1"/>
</dbReference>
<dbReference type="InterPro" id="IPR027421">
    <property type="entry name" value="DNA_pol_lamdba_lyase_dom_sf"/>
</dbReference>
<dbReference type="GO" id="GO:0006260">
    <property type="term" value="P:DNA replication"/>
    <property type="evidence" value="ECO:0007669"/>
    <property type="project" value="UniProtKB-KW"/>
</dbReference>
<dbReference type="GO" id="GO:0003887">
    <property type="term" value="F:DNA-directed DNA polymerase activity"/>
    <property type="evidence" value="ECO:0007669"/>
    <property type="project" value="UniProtKB-KW"/>
</dbReference>
<keyword evidence="9" id="KW-0235">DNA replication</keyword>
<dbReference type="Pfam" id="PF00533">
    <property type="entry name" value="BRCT"/>
    <property type="match status" value="1"/>
</dbReference>
<dbReference type="Pfam" id="PF03120">
    <property type="entry name" value="OB_DNA_ligase"/>
    <property type="match status" value="1"/>
</dbReference>
<keyword evidence="8" id="KW-0548">Nucleotidyltransferase</keyword>
<evidence type="ECO:0000256" key="13">
    <source>
        <dbReference type="ARBA" id="ARBA00023204"/>
    </source>
</evidence>
<evidence type="ECO:0000256" key="4">
    <source>
        <dbReference type="ARBA" id="ARBA00016513"/>
    </source>
</evidence>
<dbReference type="Pfam" id="PF01653">
    <property type="entry name" value="DNA_ligase_aden"/>
    <property type="match status" value="1"/>
</dbReference>
<dbReference type="InterPro" id="IPR002008">
    <property type="entry name" value="DNA_pol_X_beta-like"/>
</dbReference>
<dbReference type="Gene3D" id="1.10.150.110">
    <property type="entry name" value="DNA polymerase beta, N-terminal domain-like"/>
    <property type="match status" value="1"/>
</dbReference>
<dbReference type="SUPFAM" id="SSF47802">
    <property type="entry name" value="DNA polymerase beta, N-terminal domain-like"/>
    <property type="match status" value="1"/>
</dbReference>
<dbReference type="InterPro" id="IPR012340">
    <property type="entry name" value="NA-bd_OB-fold"/>
</dbReference>
<feature type="compositionally biased region" description="Basic residues" evidence="17">
    <location>
        <begin position="20"/>
        <end position="41"/>
    </location>
</feature>
<protein>
    <recommendedName>
        <fullName evidence="4">DNA polymerase lambda</fullName>
        <ecNumber evidence="2">2.7.7.7</ecNumber>
        <ecNumber evidence="3">6.5.1.2</ecNumber>
    </recommendedName>
</protein>
<evidence type="ECO:0000256" key="7">
    <source>
        <dbReference type="ARBA" id="ARBA00022679"/>
    </source>
</evidence>
<dbReference type="InterPro" id="IPR028207">
    <property type="entry name" value="DNA_pol_B_palm_palm"/>
</dbReference>
<dbReference type="SUPFAM" id="SSF56091">
    <property type="entry name" value="DNA ligase/mRNA capping enzyme, catalytic domain"/>
    <property type="match status" value="1"/>
</dbReference>
<feature type="domain" description="DNA-directed DNA polymerase X" evidence="18">
    <location>
        <begin position="207"/>
        <end position="534"/>
    </location>
</feature>
<dbReference type="InterPro" id="IPR002054">
    <property type="entry name" value="DNA-dir_DNA_pol_X"/>
</dbReference>
<feature type="region of interest" description="Disordered" evidence="17">
    <location>
        <begin position="1"/>
        <end position="45"/>
    </location>
</feature>
<evidence type="ECO:0000256" key="5">
    <source>
        <dbReference type="ARBA" id="ARBA00022598"/>
    </source>
</evidence>
<evidence type="ECO:0000256" key="1">
    <source>
        <dbReference type="ARBA" id="ARBA00001936"/>
    </source>
</evidence>
<sequence length="1289" mass="142040">MEENGDERSESKFSDYTPERKRRSMKTFLIKPKKTMKRRYSKVGGIGTDTNDTNILIERLKKKLLRSPHSVVATTELNHSPHSVVARSNTRTKKAKAEKVEKVKVDKVKKEKKIKTEKIVKPTRKTGKKTKKVKLVIVEEFAQERGKPFTTITAPISSRITSSPLVGKKIENQNIVEERVTTPKTEIKTSMEEIKKGNDMNHAINGRMNEKFIDILGKLETILMNQTEKSAKFKARAYKKAQETIMGFNEDIIAQDGVIVNRKTLQSLPNIGDTIMKKLDEYVKTGTLALIEREKSNPVHVLGQIYGIGAVKAADLVKMGITNLDQLRSRQAELLNDNQRTGLKYYDDILARIPRSEIEQYYDVFAGAFNAATAATANVVGDSRFEIVGSFRRGALDSGDIDVIITSKNDFVFKAFIDILIKEGIILPDGVLSRGKTKCLVVARLPGNPTARRVDFLYTSVDEYPFSVLYFTGSKLFNTAMRARAQTLGYTLNEHGIYKMEGKTKGEKVDKVFKTEKEIFDFLHMVYKEPKDRIDGRSVVDASSSVSPITTITAPITTPTPTPTPTPSPSPIVEPTPAIKPKTKTLKKKTTLVVAVEEVAPAAAAAIVGPAGPKKVRKPKTLKTKMVLVGEEEVGNEPVTQTTAADTSISASTMENIHAFKKEGIKVLDVLSEADLILMIFAASNKYYNQEPLLSDNAYDIIKEYIEHKFPKNVEVGNIGAMPITRNKANLPYEMGSMDKIKPDTDAIAGWKQKYSGPYVVSCKLDGVSGLYTTEGDIPKLYTRGNGKIGQDVSHLIPILGLPKKKGIVVRGEFIMPKSVFNDKYKTTFANARNLVAGIVNKQSIDEKTADLHFVTYEVIVPSIKPSEQMKILKDTGFENVLYKEVGSVTNEALSDLLIDWRANYIYEIDGVIVADDKIYLRISGNPDHAFAFKMILSGQMAEAKVVDVIWTPSKDGYLKPRVQIEPLQLGGVKIEYATGFNAAFIQQHKIGIGALIQIIRSGDVIPHIMSVTTPADEAKMPSVPYKWNKTHVDVMLEDVGSDAVVREKNITKFFKDIGVDGLAGGNVVRIIAAGFDSVPKIIHMTKADFLKVEGFKEKLATKIYNGIQEKLDAVHLVTIMSASNLFGRGFSDKKMTKVLQKYPDILTSDFSDAEKMQMVTSVEGMAGLSANAFISRIPVFLAFLQESGLSEKANAAIANTLATATNASVTATTAHQLYGKSIVMTGARDKALVDALTKIGANISGAVSKNTFVLIATNKGDITGKVKEALEKGVPIMTPEEFTAVYLI</sequence>
<keyword evidence="12" id="KW-0520">NAD</keyword>
<comment type="catalytic activity">
    <reaction evidence="15">
        <text>NAD(+) + (deoxyribonucleotide)n-3'-hydroxyl + 5'-phospho-(deoxyribonucleotide)m = (deoxyribonucleotide)n+m + AMP + beta-nicotinamide D-nucleotide.</text>
        <dbReference type="EC" id="6.5.1.2"/>
    </reaction>
</comment>
<keyword evidence="13" id="KW-0234">DNA repair</keyword>
<evidence type="ECO:0000256" key="12">
    <source>
        <dbReference type="ARBA" id="ARBA00023027"/>
    </source>
</evidence>
<dbReference type="Pfam" id="PF14791">
    <property type="entry name" value="DNA_pol_B_thumb"/>
    <property type="match status" value="1"/>
</dbReference>
<comment type="cofactor">
    <cofactor evidence="1">
        <name>Mn(2+)</name>
        <dbReference type="ChEBI" id="CHEBI:29035"/>
    </cofactor>
</comment>
<dbReference type="InterPro" id="IPR036420">
    <property type="entry name" value="BRCT_dom_sf"/>
</dbReference>
<dbReference type="SMART" id="SM00532">
    <property type="entry name" value="LIGANc"/>
    <property type="match status" value="1"/>
</dbReference>
<keyword evidence="14" id="KW-0456">Lyase</keyword>
<name>A0A6C0EUS5_9ZZZZ</name>
<dbReference type="SUPFAM" id="SSF52113">
    <property type="entry name" value="BRCT domain"/>
    <property type="match status" value="1"/>
</dbReference>
<keyword evidence="11" id="KW-0239">DNA-directed DNA polymerase</keyword>
<accession>A0A6C0EUS5</accession>
<evidence type="ECO:0000256" key="6">
    <source>
        <dbReference type="ARBA" id="ARBA00022634"/>
    </source>
</evidence>
<dbReference type="GO" id="GO:0005634">
    <property type="term" value="C:nucleus"/>
    <property type="evidence" value="ECO:0007669"/>
    <property type="project" value="TreeGrafter"/>
</dbReference>
<evidence type="ECO:0000256" key="11">
    <source>
        <dbReference type="ARBA" id="ARBA00022932"/>
    </source>
</evidence>
<dbReference type="InterPro" id="IPR010996">
    <property type="entry name" value="HHH_MUS81"/>
</dbReference>
<evidence type="ECO:0000256" key="10">
    <source>
        <dbReference type="ARBA" id="ARBA00022763"/>
    </source>
</evidence>
<feature type="compositionally biased region" description="Pro residues" evidence="17">
    <location>
        <begin position="558"/>
        <end position="574"/>
    </location>
</feature>
<dbReference type="GO" id="GO:0000166">
    <property type="term" value="F:nucleotide binding"/>
    <property type="evidence" value="ECO:0007669"/>
    <property type="project" value="InterPro"/>
</dbReference>
<dbReference type="InterPro" id="IPR029398">
    <property type="entry name" value="PolB_thumb"/>
</dbReference>
<dbReference type="GO" id="GO:0003677">
    <property type="term" value="F:DNA binding"/>
    <property type="evidence" value="ECO:0007669"/>
    <property type="project" value="InterPro"/>
</dbReference>
<keyword evidence="10" id="KW-0227">DNA damage</keyword>
<dbReference type="Gene3D" id="2.40.50.140">
    <property type="entry name" value="Nucleic acid-binding proteins"/>
    <property type="match status" value="1"/>
</dbReference>
<dbReference type="Pfam" id="PF10391">
    <property type="entry name" value="DNA_pol_lambd_f"/>
    <property type="match status" value="1"/>
</dbReference>
<feature type="domain" description="NAD-dependent DNA ligase N-terminal" evidence="19">
    <location>
        <begin position="669"/>
        <end position="1060"/>
    </location>
</feature>